<protein>
    <submittedName>
        <fullName evidence="1">Uncharacterized protein</fullName>
    </submittedName>
</protein>
<evidence type="ECO:0000313" key="1">
    <source>
        <dbReference type="EMBL" id="GFH86095.1"/>
    </source>
</evidence>
<dbReference type="Proteomes" id="UP000491181">
    <property type="component" value="Unassembled WGS sequence"/>
</dbReference>
<evidence type="ECO:0000313" key="2">
    <source>
        <dbReference type="Proteomes" id="UP000491181"/>
    </source>
</evidence>
<comment type="caution">
    <text evidence="1">The sequence shown here is derived from an EMBL/GenBank/DDBJ whole genome shotgun (WGS) entry which is preliminary data.</text>
</comment>
<name>A0A7J0A140_9BACE</name>
<reference evidence="1 2" key="1">
    <citation type="journal article" date="2020" name="Microbiome">
        <title>Single-cell genomics of uncultured bacteria reveals dietary fiber responders in the mouse gut microbiota.</title>
        <authorList>
            <person name="Chijiiwa R."/>
            <person name="Hosokawa M."/>
            <person name="Kogawa M."/>
            <person name="Nishikawa Y."/>
            <person name="Ide K."/>
            <person name="Sakanashi C."/>
            <person name="Takahashi K."/>
            <person name="Takeyama H."/>
        </authorList>
    </citation>
    <scope>NUCLEOTIDE SEQUENCE [LARGE SCALE GENOMIC DNA]</scope>
    <source>
        <strain evidence="1">IMSAGC_001</strain>
    </source>
</reference>
<sequence length="121" mass="14077">MTSDLEVMKFFATTDYDGKSDKYDPHLDIDELEGIYCYELQYPTVFQQHCGYSLKTIGKQMFMRPGTQCGFLLQMEQGVDLKTLPKVTSVYFRHNLVVSEEIFRKSKNGEEYFATDILQMA</sequence>
<proteinExistence type="predicted"/>
<accession>A0A7J0A140</accession>
<dbReference type="AlphaFoldDB" id="A0A7J0A140"/>
<gene>
    <name evidence="1" type="ORF">IMSAGC001_01501</name>
</gene>
<dbReference type="EMBL" id="BLLS01000029">
    <property type="protein sequence ID" value="GFH86095.1"/>
    <property type="molecule type" value="Genomic_DNA"/>
</dbReference>
<organism evidence="1 2">
    <name type="scientific">Bacteroides acidifaciens</name>
    <dbReference type="NCBI Taxonomy" id="85831"/>
    <lineage>
        <taxon>Bacteria</taxon>
        <taxon>Pseudomonadati</taxon>
        <taxon>Bacteroidota</taxon>
        <taxon>Bacteroidia</taxon>
        <taxon>Bacteroidales</taxon>
        <taxon>Bacteroidaceae</taxon>
        <taxon>Bacteroides</taxon>
    </lineage>
</organism>